<dbReference type="PRINTS" id="PR00080">
    <property type="entry name" value="SDRFAMILY"/>
</dbReference>
<sequence length="282" mass="30391">MGVFASLTLQVCELPREWRASRVRLQGKRALITGSARGIGQGIAHKFVQEGASVVLLDYRADQLESSADTIRKQAMDRGQTPQVATVVCDLSVPEQVEKAAEQAWAYWDGIDILVNNAGIATRESFIDIPLSRWQQVININLNATFQLSQWVAKGMIASGIHGSIVNMASKNGLAGSAVLAHYNASKGGVVLLTQSMAVDLAPNNIRVNSVAPGFIDTPLDRELKEKSEVTLSLTERTPMRRLGTIEEVANAFLFLASDEASYITGTTLVVDGGHLANACDL</sequence>
<comment type="caution">
    <text evidence="3">The sequence shown here is derived from an EMBL/GenBank/DDBJ whole genome shotgun (WGS) entry which is preliminary data.</text>
</comment>
<evidence type="ECO:0000313" key="4">
    <source>
        <dbReference type="Proteomes" id="UP000653578"/>
    </source>
</evidence>
<organism evidence="3 4">
    <name type="scientific">Paenibacillus plantarum</name>
    <dbReference type="NCBI Taxonomy" id="2654975"/>
    <lineage>
        <taxon>Bacteria</taxon>
        <taxon>Bacillati</taxon>
        <taxon>Bacillota</taxon>
        <taxon>Bacilli</taxon>
        <taxon>Bacillales</taxon>
        <taxon>Paenibacillaceae</taxon>
        <taxon>Paenibacillus</taxon>
    </lineage>
</organism>
<dbReference type="InterPro" id="IPR036291">
    <property type="entry name" value="NAD(P)-bd_dom_sf"/>
</dbReference>
<dbReference type="SUPFAM" id="SSF51735">
    <property type="entry name" value="NAD(P)-binding Rossmann-fold domains"/>
    <property type="match status" value="1"/>
</dbReference>
<dbReference type="PROSITE" id="PS00061">
    <property type="entry name" value="ADH_SHORT"/>
    <property type="match status" value="1"/>
</dbReference>
<evidence type="ECO:0000313" key="3">
    <source>
        <dbReference type="EMBL" id="NOU66654.1"/>
    </source>
</evidence>
<dbReference type="InterPro" id="IPR020904">
    <property type="entry name" value="Sc_DH/Rdtase_CS"/>
</dbReference>
<dbReference type="GO" id="GO:0047936">
    <property type="term" value="F:glucose 1-dehydrogenase [NAD(P)+] activity"/>
    <property type="evidence" value="ECO:0007669"/>
    <property type="project" value="UniProtKB-EC"/>
</dbReference>
<accession>A0ABX1XEA8</accession>
<dbReference type="Proteomes" id="UP000653578">
    <property type="component" value="Unassembled WGS sequence"/>
</dbReference>
<gene>
    <name evidence="3" type="ORF">GC096_21655</name>
</gene>
<keyword evidence="2 3" id="KW-0560">Oxidoreductase</keyword>
<dbReference type="PANTHER" id="PTHR42760">
    <property type="entry name" value="SHORT-CHAIN DEHYDROGENASES/REDUCTASES FAMILY MEMBER"/>
    <property type="match status" value="1"/>
</dbReference>
<evidence type="ECO:0000256" key="2">
    <source>
        <dbReference type="ARBA" id="ARBA00023002"/>
    </source>
</evidence>
<dbReference type="NCBIfam" id="NF005559">
    <property type="entry name" value="PRK07231.1"/>
    <property type="match status" value="1"/>
</dbReference>
<dbReference type="CDD" id="cd05233">
    <property type="entry name" value="SDR_c"/>
    <property type="match status" value="1"/>
</dbReference>
<dbReference type="Pfam" id="PF13561">
    <property type="entry name" value="adh_short_C2"/>
    <property type="match status" value="1"/>
</dbReference>
<dbReference type="InterPro" id="IPR002347">
    <property type="entry name" value="SDR_fam"/>
</dbReference>
<reference evidence="3 4" key="1">
    <citation type="submission" date="2019-10" db="EMBL/GenBank/DDBJ databases">
        <title>Description of Paenibacillus humi sp. nov.</title>
        <authorList>
            <person name="Carlier A."/>
            <person name="Qi S."/>
        </authorList>
    </citation>
    <scope>NUCLEOTIDE SEQUENCE [LARGE SCALE GENOMIC DNA]</scope>
    <source>
        <strain evidence="3 4">LMG 31461</strain>
    </source>
</reference>
<keyword evidence="4" id="KW-1185">Reference proteome</keyword>
<dbReference type="EMBL" id="WHNY01000064">
    <property type="protein sequence ID" value="NOU66654.1"/>
    <property type="molecule type" value="Genomic_DNA"/>
</dbReference>
<proteinExistence type="inferred from homology"/>
<evidence type="ECO:0000256" key="1">
    <source>
        <dbReference type="ARBA" id="ARBA00006484"/>
    </source>
</evidence>
<protein>
    <submittedName>
        <fullName evidence="3">Glucose 1-dehydrogenase</fullName>
        <ecNumber evidence="3">1.1.1.47</ecNumber>
    </submittedName>
</protein>
<name>A0ABX1XEA8_9BACL</name>
<dbReference type="PANTHER" id="PTHR42760:SF115">
    <property type="entry name" value="3-OXOACYL-[ACYL-CARRIER-PROTEIN] REDUCTASE FABG"/>
    <property type="match status" value="1"/>
</dbReference>
<dbReference type="Gene3D" id="3.40.50.720">
    <property type="entry name" value="NAD(P)-binding Rossmann-like Domain"/>
    <property type="match status" value="1"/>
</dbReference>
<dbReference type="EC" id="1.1.1.47" evidence="3"/>
<dbReference type="PRINTS" id="PR00081">
    <property type="entry name" value="GDHRDH"/>
</dbReference>
<comment type="similarity">
    <text evidence="1">Belongs to the short-chain dehydrogenases/reductases (SDR) family.</text>
</comment>